<dbReference type="EMBL" id="GBGD01001029">
    <property type="protein sequence ID" value="JAC87860.1"/>
    <property type="molecule type" value="mRNA"/>
</dbReference>
<evidence type="ECO:0000313" key="1">
    <source>
        <dbReference type="EMBL" id="JAC87860.1"/>
    </source>
</evidence>
<dbReference type="AlphaFoldDB" id="A0A069DVG2"/>
<reference evidence="1" key="1">
    <citation type="journal article" date="2015" name="J. Med. Entomol.">
        <title>A Deep Insight Into the Sialotranscriptome of the Chagas Disease Vector, Panstrongylus megistus (Hemiptera: Heteroptera).</title>
        <authorList>
            <person name="Ribeiro J.M."/>
            <person name="Schwarz A."/>
            <person name="Francischetti I.M."/>
        </authorList>
    </citation>
    <scope>NUCLEOTIDE SEQUENCE</scope>
    <source>
        <tissue evidence="1">Salivary glands</tissue>
    </source>
</reference>
<sequence length="557" mass="64841">MFFKPLCCESTIRLWNKLKFSTSSLACIRHEDTFQHSVLKMFNKCKKFLTWDLGKNNIPSTNYPMEVNKIKHLNSEEIANIMWTSKEVGSLSYKFIMKLDVEIGKKISSGIVYKNDVLPLIQCFAFVIPSRLTNTLTYKNAISLMLKNPPVLLHHKLQAMYYASLAKKRNQSRKLVGMLLKRISLDELRELSTLELGILSISLFQSSIQITDENFLRYFAEKIKADLNNLINNESYIFISFIKCLRYSRYYDDLFKYITGLNDEVFTNMSLLSRIHLAVYFCDARYNDIVFVSKLIKMSLDEINEKLKNCENIRLKDIDNILWCARQYSLSEISEEIDKSLIPNYIFRLANEGPKVNIITILHSFLSLWILDSKKKEEIISFLTKKNIRVTDVSESFKDESRISLLFSCCNIEGEQFSNGKPHFLVTKRQESSITHHVAVRPKFAKVLQYLLHKGHLLDLHNVKFSYPVPCLYIASITALYNSVLISFEVIDEFVCLRNSQYLHGEMKLKLRLLRKLQIPTFIVNLSEQQPTNDVLKRTFEELSYIFPKIKSSSSPD</sequence>
<proteinExistence type="evidence at transcript level"/>
<name>A0A069DVG2_9HEMI</name>
<accession>A0A069DVG2</accession>
<protein>
    <submittedName>
        <fullName evidence="1">Uncharacterized protein</fullName>
    </submittedName>
</protein>
<organism evidence="1">
    <name type="scientific">Panstrongylus megistus</name>
    <dbReference type="NCBI Taxonomy" id="65343"/>
    <lineage>
        <taxon>Eukaryota</taxon>
        <taxon>Metazoa</taxon>
        <taxon>Ecdysozoa</taxon>
        <taxon>Arthropoda</taxon>
        <taxon>Hexapoda</taxon>
        <taxon>Insecta</taxon>
        <taxon>Pterygota</taxon>
        <taxon>Neoptera</taxon>
        <taxon>Paraneoptera</taxon>
        <taxon>Hemiptera</taxon>
        <taxon>Heteroptera</taxon>
        <taxon>Panheteroptera</taxon>
        <taxon>Cimicomorpha</taxon>
        <taxon>Reduviidae</taxon>
        <taxon>Triatominae</taxon>
        <taxon>Panstrongylus</taxon>
    </lineage>
</organism>